<reference evidence="6 7" key="1">
    <citation type="submission" date="2020-07" db="EMBL/GenBank/DDBJ databases">
        <title>Genomic Encyclopedia of Type Strains, Phase IV (KMG-IV): sequencing the most valuable type-strain genomes for metagenomic binning, comparative biology and taxonomic classification.</title>
        <authorList>
            <person name="Goeker M."/>
        </authorList>
    </citation>
    <scope>NUCLEOTIDE SEQUENCE [LARGE SCALE GENOMIC DNA]</scope>
    <source>
        <strain evidence="6 7">DSM 45533</strain>
    </source>
</reference>
<dbReference type="PROSITE" id="PS50082">
    <property type="entry name" value="WD_REPEATS_2"/>
    <property type="match status" value="1"/>
</dbReference>
<keyword evidence="5" id="KW-0732">Signal</keyword>
<dbReference type="SUPFAM" id="SSF50998">
    <property type="entry name" value="Quinoprotein alcohol dehydrogenase-like"/>
    <property type="match status" value="1"/>
</dbReference>
<evidence type="ECO:0000256" key="3">
    <source>
        <dbReference type="PROSITE-ProRule" id="PRU00221"/>
    </source>
</evidence>
<evidence type="ECO:0000256" key="1">
    <source>
        <dbReference type="ARBA" id="ARBA00022574"/>
    </source>
</evidence>
<dbReference type="Proteomes" id="UP000530928">
    <property type="component" value="Unassembled WGS sequence"/>
</dbReference>
<dbReference type="PROSITE" id="PS00678">
    <property type="entry name" value="WD_REPEATS_1"/>
    <property type="match status" value="1"/>
</dbReference>
<feature type="signal peptide" evidence="5">
    <location>
        <begin position="1"/>
        <end position="24"/>
    </location>
</feature>
<dbReference type="InterPro" id="IPR001680">
    <property type="entry name" value="WD40_rpt"/>
</dbReference>
<evidence type="ECO:0000256" key="5">
    <source>
        <dbReference type="SAM" id="SignalP"/>
    </source>
</evidence>
<dbReference type="PROSITE" id="PS51257">
    <property type="entry name" value="PROKAR_LIPOPROTEIN"/>
    <property type="match status" value="1"/>
</dbReference>
<dbReference type="EMBL" id="JACDUR010000003">
    <property type="protein sequence ID" value="MBA2891295.1"/>
    <property type="molecule type" value="Genomic_DNA"/>
</dbReference>
<feature type="region of interest" description="Disordered" evidence="4">
    <location>
        <begin position="24"/>
        <end position="44"/>
    </location>
</feature>
<dbReference type="PANTHER" id="PTHR44019">
    <property type="entry name" value="WD REPEAT-CONTAINING PROTEIN 55"/>
    <property type="match status" value="1"/>
</dbReference>
<dbReference type="InterPro" id="IPR011041">
    <property type="entry name" value="Quinoprot_gluc/sorb_DH_b-prop"/>
</dbReference>
<evidence type="ECO:0000256" key="4">
    <source>
        <dbReference type="SAM" id="MobiDB-lite"/>
    </source>
</evidence>
<dbReference type="InterPro" id="IPR036322">
    <property type="entry name" value="WD40_repeat_dom_sf"/>
</dbReference>
<name>A0A7W0HPW6_9ACTN</name>
<proteinExistence type="predicted"/>
<gene>
    <name evidence="6" type="ORF">HNR30_002636</name>
</gene>
<dbReference type="SUPFAM" id="SSF50978">
    <property type="entry name" value="WD40 repeat-like"/>
    <property type="match status" value="1"/>
</dbReference>
<dbReference type="AlphaFoldDB" id="A0A7W0HPW6"/>
<accession>A0A7W0HPW6</accession>
<comment type="caution">
    <text evidence="6">The sequence shown here is derived from an EMBL/GenBank/DDBJ whole genome shotgun (WGS) entry which is preliminary data.</text>
</comment>
<evidence type="ECO:0000313" key="6">
    <source>
        <dbReference type="EMBL" id="MBA2891295.1"/>
    </source>
</evidence>
<protein>
    <submittedName>
        <fullName evidence="6">WD40 repeat protein</fullName>
    </submittedName>
</protein>
<feature type="compositionally biased region" description="Low complexity" evidence="4">
    <location>
        <begin position="24"/>
        <end position="36"/>
    </location>
</feature>
<dbReference type="InterPro" id="IPR011047">
    <property type="entry name" value="Quinoprotein_ADH-like_sf"/>
</dbReference>
<dbReference type="SMART" id="SM00320">
    <property type="entry name" value="WD40"/>
    <property type="match status" value="5"/>
</dbReference>
<dbReference type="PANTHER" id="PTHR44019:SF8">
    <property type="entry name" value="POC1 CENTRIOLAR PROTEIN HOMOLOG"/>
    <property type="match status" value="1"/>
</dbReference>
<dbReference type="Gene3D" id="2.130.10.10">
    <property type="entry name" value="YVTN repeat-like/Quinoprotein amine dehydrogenase"/>
    <property type="match status" value="3"/>
</dbReference>
<keyword evidence="7" id="KW-1185">Reference proteome</keyword>
<dbReference type="PROSITE" id="PS50294">
    <property type="entry name" value="WD_REPEATS_REGION"/>
    <property type="match status" value="1"/>
</dbReference>
<feature type="repeat" description="WD" evidence="3">
    <location>
        <begin position="306"/>
        <end position="349"/>
    </location>
</feature>
<evidence type="ECO:0000313" key="7">
    <source>
        <dbReference type="Proteomes" id="UP000530928"/>
    </source>
</evidence>
<organism evidence="6 7">
    <name type="scientific">Nonomuraea soli</name>
    <dbReference type="NCBI Taxonomy" id="1032476"/>
    <lineage>
        <taxon>Bacteria</taxon>
        <taxon>Bacillati</taxon>
        <taxon>Actinomycetota</taxon>
        <taxon>Actinomycetes</taxon>
        <taxon>Streptosporangiales</taxon>
        <taxon>Streptosporangiaceae</taxon>
        <taxon>Nonomuraea</taxon>
    </lineage>
</organism>
<dbReference type="Pfam" id="PF00400">
    <property type="entry name" value="WD40"/>
    <property type="match status" value="1"/>
</dbReference>
<keyword evidence="2" id="KW-0677">Repeat</keyword>
<dbReference type="SUPFAM" id="SSF50952">
    <property type="entry name" value="Soluble quinoprotein glucose dehydrogenase"/>
    <property type="match status" value="1"/>
</dbReference>
<dbReference type="InterPro" id="IPR050505">
    <property type="entry name" value="WDR55/POC1"/>
</dbReference>
<keyword evidence="1 3" id="KW-0853">WD repeat</keyword>
<feature type="chain" id="PRO_5030556077" evidence="5">
    <location>
        <begin position="25"/>
        <end position="650"/>
    </location>
</feature>
<evidence type="ECO:0000256" key="2">
    <source>
        <dbReference type="ARBA" id="ARBA00022737"/>
    </source>
</evidence>
<dbReference type="RefSeq" id="WP_181610112.1">
    <property type="nucleotide sequence ID" value="NZ_BAABAM010000002.1"/>
</dbReference>
<sequence length="650" mass="68711">MRRWPAFALVWLLVSACTSTPAGAPSPSSSWTSAKPCPSPPAATALRAEGPRVLDGGGHGNVLTVSFGSLGGEPIAISAGAEGTVRFWSLPGFRPVLEPLAGTSALWLGHDVLVSGEKHAYVWNPGTRRVVTRLPAPRGTTLHDGLLYVSDGERVRVWDTRARSWRGSLPIGRAEEMAAGRLRGQDILVTYAGMEEPFRLYDRHTGRPVGKPFYSGDEFADPDDLVVIGDTLHYRTYEGLHVADLTAAKPRPSILVPADGTRFRAALAAPGLLAGGRRVPEEQGGEGSLASPIELFSTSGELLGSLQGHDAGITSLALGTLDGTRVLLSGSEDNTVRLWDLATRRQLGSSPAGAVDGVDHVALADDRLAVAAEENGALQVWDLAEGRPAGARMTGPGSLTSLAVTGSVAVTGHYDPPTVHLWDLNARKLLATLPGGAVGPLLVNDGRLVGLADRQIHTWDLTARRQLATFAPPPGTTRLGLFHGEPVAVTLKDNTISVRDVTTHEQVSTFAVPPLAGERADSWLALGHVGMYGCAPAIVVTRLESTAIRVLDPMTGRDLTAPLTVPRPDDSLWTAVLDGTGEVAGHLVAQVTLQLDDIVQHSQLWDLSAGRPIGRAQPTTRRISAFATTPTGTVLVSGPDEKLQVWRLTP</sequence>
<dbReference type="InterPro" id="IPR019775">
    <property type="entry name" value="WD40_repeat_CS"/>
</dbReference>
<dbReference type="InterPro" id="IPR015943">
    <property type="entry name" value="WD40/YVTN_repeat-like_dom_sf"/>
</dbReference>